<reference evidence="1 2" key="1">
    <citation type="journal article" date="2020" name="Int. J. Syst. Evol. Microbiol.">
        <title>Reclassification of Streptomyces castelarensis and Streptomyces sporoclivatus as later heterotypic synonyms of Streptomyces antimycoticus.</title>
        <authorList>
            <person name="Komaki H."/>
            <person name="Tamura T."/>
        </authorList>
    </citation>
    <scope>NUCLEOTIDE SEQUENCE [LARGE SCALE GENOMIC DNA]</scope>
    <source>
        <strain evidence="1 2">NBRC 100767</strain>
    </source>
</reference>
<dbReference type="AlphaFoldDB" id="A0A499UGS3"/>
<dbReference type="Proteomes" id="UP000463951">
    <property type="component" value="Chromosome"/>
</dbReference>
<evidence type="ECO:0000313" key="2">
    <source>
        <dbReference type="Proteomes" id="UP000463951"/>
    </source>
</evidence>
<name>A0A499UGS3_9ACTN</name>
<gene>
    <name evidence="1" type="ORF">SSPO_020380</name>
</gene>
<dbReference type="EMBL" id="AP019620">
    <property type="protein sequence ID" value="BBJ39320.1"/>
    <property type="molecule type" value="Genomic_DNA"/>
</dbReference>
<sequence>MEERHRPLIALLEPLLLRRGLLTETPGGRCLTPGARHTPPPVREALVRAPGMCTGSPWRPT</sequence>
<protein>
    <submittedName>
        <fullName evidence="1">Uncharacterized protein</fullName>
    </submittedName>
</protein>
<accession>A0A499UGS3</accession>
<proteinExistence type="predicted"/>
<organism evidence="1 2">
    <name type="scientific">Streptomyces antimycoticus</name>
    <dbReference type="NCBI Taxonomy" id="68175"/>
    <lineage>
        <taxon>Bacteria</taxon>
        <taxon>Bacillati</taxon>
        <taxon>Actinomycetota</taxon>
        <taxon>Actinomycetes</taxon>
        <taxon>Kitasatosporales</taxon>
        <taxon>Streptomycetaceae</taxon>
        <taxon>Streptomyces</taxon>
        <taxon>Streptomyces violaceusniger group</taxon>
    </lineage>
</organism>
<evidence type="ECO:0000313" key="1">
    <source>
        <dbReference type="EMBL" id="BBJ39320.1"/>
    </source>
</evidence>